<dbReference type="InterPro" id="IPR015797">
    <property type="entry name" value="NUDIX_hydrolase-like_dom_sf"/>
</dbReference>
<feature type="domain" description="Nudix hydrolase" evidence="3">
    <location>
        <begin position="247"/>
        <end position="379"/>
    </location>
</feature>
<sequence length="399" mass="42745">MMAAVDPIADAAALVADRYPHARWALLAGSVLDPGARTAGSDLDIVVCVPDDAVGHRDSVRWRGWPVELFVNTEDGHRWFIAQEMARRKPTLVRMIATGVPVAGEADVAGLKAQCQKMLEAGPGPASNSALEDARYGVTDLLDDLAYARDGGEADVVRSVLWERVGHLALAAAGRWDGGGKWLLRELRAWDAGYAARWVAARHDDDTMVAVARATLDAAGGPLFEGYLRQAPVVDEVPATSTTPSVVVRRAARAILLDEEGRLVLIKRTVRGRAPYWVTPGGGVEPDDASVEGGLHRELFEELGATAKVVRQVFLTSQPKDAGVAVHHYFLARVVSMELGLRSGPELQDPARGAYAVEHMDLRDDGALAAVALVPAALKAFIRTNRGALLAEAEAEDQP</sequence>
<dbReference type="Proteomes" id="UP001500843">
    <property type="component" value="Unassembled WGS sequence"/>
</dbReference>
<proteinExistence type="predicted"/>
<protein>
    <recommendedName>
        <fullName evidence="3">Nudix hydrolase domain-containing protein</fullName>
    </recommendedName>
</protein>
<dbReference type="SUPFAM" id="SSF55811">
    <property type="entry name" value="Nudix"/>
    <property type="match status" value="1"/>
</dbReference>
<comment type="cofactor">
    <cofactor evidence="1">
        <name>Mg(2+)</name>
        <dbReference type="ChEBI" id="CHEBI:18420"/>
    </cofactor>
</comment>
<evidence type="ECO:0000313" key="5">
    <source>
        <dbReference type="Proteomes" id="UP001500843"/>
    </source>
</evidence>
<evidence type="ECO:0000256" key="1">
    <source>
        <dbReference type="ARBA" id="ARBA00001946"/>
    </source>
</evidence>
<dbReference type="EMBL" id="BAABHM010000011">
    <property type="protein sequence ID" value="GAA4702480.1"/>
    <property type="molecule type" value="Genomic_DNA"/>
</dbReference>
<accession>A0ABP8X9X2</accession>
<dbReference type="Gene3D" id="3.90.79.10">
    <property type="entry name" value="Nucleoside Triphosphate Pyrophosphohydrolase"/>
    <property type="match status" value="1"/>
</dbReference>
<evidence type="ECO:0000256" key="2">
    <source>
        <dbReference type="ARBA" id="ARBA00022801"/>
    </source>
</evidence>
<organism evidence="4 5">
    <name type="scientific">Promicromonospora umidemergens</name>
    <dbReference type="NCBI Taxonomy" id="629679"/>
    <lineage>
        <taxon>Bacteria</taxon>
        <taxon>Bacillati</taxon>
        <taxon>Actinomycetota</taxon>
        <taxon>Actinomycetes</taxon>
        <taxon>Micrococcales</taxon>
        <taxon>Promicromonosporaceae</taxon>
        <taxon>Promicromonospora</taxon>
    </lineage>
</organism>
<dbReference type="PANTHER" id="PTHR43046:SF14">
    <property type="entry name" value="MUTT_NUDIX FAMILY PROTEIN"/>
    <property type="match status" value="1"/>
</dbReference>
<evidence type="ECO:0000259" key="3">
    <source>
        <dbReference type="PROSITE" id="PS51462"/>
    </source>
</evidence>
<comment type="caution">
    <text evidence="4">The sequence shown here is derived from an EMBL/GenBank/DDBJ whole genome shotgun (WGS) entry which is preliminary data.</text>
</comment>
<reference evidence="5" key="1">
    <citation type="journal article" date="2019" name="Int. J. Syst. Evol. Microbiol.">
        <title>The Global Catalogue of Microorganisms (GCM) 10K type strain sequencing project: providing services to taxonomists for standard genome sequencing and annotation.</title>
        <authorList>
            <consortium name="The Broad Institute Genomics Platform"/>
            <consortium name="The Broad Institute Genome Sequencing Center for Infectious Disease"/>
            <person name="Wu L."/>
            <person name="Ma J."/>
        </authorList>
    </citation>
    <scope>NUCLEOTIDE SEQUENCE [LARGE SCALE GENOMIC DNA]</scope>
    <source>
        <strain evidence="5">JCM 17975</strain>
    </source>
</reference>
<dbReference type="PROSITE" id="PS51462">
    <property type="entry name" value="NUDIX"/>
    <property type="match status" value="1"/>
</dbReference>
<dbReference type="PANTHER" id="PTHR43046">
    <property type="entry name" value="GDP-MANNOSE MANNOSYL HYDROLASE"/>
    <property type="match status" value="1"/>
</dbReference>
<dbReference type="Pfam" id="PF00293">
    <property type="entry name" value="NUDIX"/>
    <property type="match status" value="1"/>
</dbReference>
<gene>
    <name evidence="4" type="ORF">GCM10023198_24680</name>
</gene>
<keyword evidence="5" id="KW-1185">Reference proteome</keyword>
<name>A0ABP8X9X2_9MICO</name>
<keyword evidence="2" id="KW-0378">Hydrolase</keyword>
<evidence type="ECO:0000313" key="4">
    <source>
        <dbReference type="EMBL" id="GAA4702480.1"/>
    </source>
</evidence>
<dbReference type="InterPro" id="IPR000086">
    <property type="entry name" value="NUDIX_hydrolase_dom"/>
</dbReference>